<dbReference type="InterPro" id="IPR019239">
    <property type="entry name" value="VapB_antitoxin"/>
</dbReference>
<evidence type="ECO:0008006" key="2">
    <source>
        <dbReference type="Google" id="ProtNLM"/>
    </source>
</evidence>
<accession>A0A3B0UQR0</accession>
<dbReference type="AlphaFoldDB" id="A0A3B0UQR0"/>
<gene>
    <name evidence="1" type="ORF">MNBD_CHLOROFLEXI01-1421</name>
</gene>
<reference evidence="1" key="1">
    <citation type="submission" date="2018-06" db="EMBL/GenBank/DDBJ databases">
        <authorList>
            <person name="Zhirakovskaya E."/>
        </authorList>
    </citation>
    <scope>NUCLEOTIDE SEQUENCE</scope>
</reference>
<organism evidence="1">
    <name type="scientific">hydrothermal vent metagenome</name>
    <dbReference type="NCBI Taxonomy" id="652676"/>
    <lineage>
        <taxon>unclassified sequences</taxon>
        <taxon>metagenomes</taxon>
        <taxon>ecological metagenomes</taxon>
    </lineage>
</organism>
<proteinExistence type="predicted"/>
<protein>
    <recommendedName>
        <fullName evidence="2">Type II toxin-antitoxin system VapB family antitoxin</fullName>
    </recommendedName>
</protein>
<dbReference type="Pfam" id="PF09957">
    <property type="entry name" value="VapB_antitoxin"/>
    <property type="match status" value="1"/>
</dbReference>
<dbReference type="EMBL" id="UOEU01000068">
    <property type="protein sequence ID" value="VAW30593.1"/>
    <property type="molecule type" value="Genomic_DNA"/>
</dbReference>
<sequence length="69" mass="8071">MRTNIIIDDSLMAQARHLSGLKTKRAIVEEALKLLVRSYEQAEIRNLRGKLQWEGDLDALRENRFEPLH</sequence>
<evidence type="ECO:0000313" key="1">
    <source>
        <dbReference type="EMBL" id="VAW30593.1"/>
    </source>
</evidence>
<name>A0A3B0UQR0_9ZZZZ</name>